<comment type="caution">
    <text evidence="5">The sequence shown here is derived from an EMBL/GenBank/DDBJ whole genome shotgun (WGS) entry which is preliminary data.</text>
</comment>
<feature type="domain" description="EF-hand" evidence="4">
    <location>
        <begin position="40"/>
        <end position="75"/>
    </location>
</feature>
<dbReference type="PROSITE" id="PS50222">
    <property type="entry name" value="EF_HAND_2"/>
    <property type="match status" value="2"/>
</dbReference>
<evidence type="ECO:0000256" key="2">
    <source>
        <dbReference type="ARBA" id="ARBA00022737"/>
    </source>
</evidence>
<dbReference type="PROSITE" id="PS00018">
    <property type="entry name" value="EF_HAND_1"/>
    <property type="match status" value="2"/>
</dbReference>
<gene>
    <name evidence="5" type="ORF">AB1Y20_010450</name>
</gene>
<evidence type="ECO:0000256" key="1">
    <source>
        <dbReference type="ARBA" id="ARBA00022723"/>
    </source>
</evidence>
<dbReference type="Gene3D" id="1.10.238.10">
    <property type="entry name" value="EF-hand"/>
    <property type="match status" value="1"/>
</dbReference>
<dbReference type="PANTHER" id="PTHR45942">
    <property type="entry name" value="PROTEIN PHOSPATASE 3 REGULATORY SUBUNIT B ALPHA ISOFORM TYPE 1"/>
    <property type="match status" value="1"/>
</dbReference>
<dbReference type="Pfam" id="PF13202">
    <property type="entry name" value="EF-hand_5"/>
    <property type="match status" value="1"/>
</dbReference>
<dbReference type="EMBL" id="JBGBPQ010000020">
    <property type="protein sequence ID" value="KAL1504039.1"/>
    <property type="molecule type" value="Genomic_DNA"/>
</dbReference>
<sequence length="188" mass="21199">MRSSKKQAVISPDVPIEKPVYKPSADEVGALTRETLFDEPEIRQLAQRFSVLDNDGSGTLTADELYNLPELSMYPLLKRVLSMHNDAKTGVITFAEFVKTMSVLSGKATIGEKLKFTFTMFDVNGNGHVQPSELFKLLRMMTGRLHDDADLQQIVNALYRDRFTKGIDFETFKQMFTLSDLAKLTLNV</sequence>
<dbReference type="SMART" id="SM00054">
    <property type="entry name" value="EFh"/>
    <property type="match status" value="3"/>
</dbReference>
<evidence type="ECO:0000259" key="4">
    <source>
        <dbReference type="PROSITE" id="PS50222"/>
    </source>
</evidence>
<keyword evidence="1" id="KW-0479">Metal-binding</keyword>
<dbReference type="Pfam" id="PF13833">
    <property type="entry name" value="EF-hand_8"/>
    <property type="match status" value="1"/>
</dbReference>
<keyword evidence="6" id="KW-1185">Reference proteome</keyword>
<dbReference type="InterPro" id="IPR011992">
    <property type="entry name" value="EF-hand-dom_pair"/>
</dbReference>
<name>A0AB34IRG4_PRYPA</name>
<protein>
    <recommendedName>
        <fullName evidence="4">EF-hand domain-containing protein</fullName>
    </recommendedName>
</protein>
<dbReference type="InterPro" id="IPR018247">
    <property type="entry name" value="EF_Hand_1_Ca_BS"/>
</dbReference>
<accession>A0AB34IRG4</accession>
<proteinExistence type="predicted"/>
<keyword evidence="3" id="KW-0106">Calcium</keyword>
<dbReference type="SUPFAM" id="SSF47473">
    <property type="entry name" value="EF-hand"/>
    <property type="match status" value="1"/>
</dbReference>
<organism evidence="5 6">
    <name type="scientific">Prymnesium parvum</name>
    <name type="common">Toxic golden alga</name>
    <dbReference type="NCBI Taxonomy" id="97485"/>
    <lineage>
        <taxon>Eukaryota</taxon>
        <taxon>Haptista</taxon>
        <taxon>Haptophyta</taxon>
        <taxon>Prymnesiophyceae</taxon>
        <taxon>Prymnesiales</taxon>
        <taxon>Prymnesiaceae</taxon>
        <taxon>Prymnesium</taxon>
    </lineage>
</organism>
<dbReference type="InterPro" id="IPR002048">
    <property type="entry name" value="EF_hand_dom"/>
</dbReference>
<evidence type="ECO:0000313" key="5">
    <source>
        <dbReference type="EMBL" id="KAL1504039.1"/>
    </source>
</evidence>
<evidence type="ECO:0000313" key="6">
    <source>
        <dbReference type="Proteomes" id="UP001515480"/>
    </source>
</evidence>
<evidence type="ECO:0000256" key="3">
    <source>
        <dbReference type="ARBA" id="ARBA00022837"/>
    </source>
</evidence>
<dbReference type="AlphaFoldDB" id="A0AB34IRG4"/>
<dbReference type="Proteomes" id="UP001515480">
    <property type="component" value="Unassembled WGS sequence"/>
</dbReference>
<dbReference type="GO" id="GO:0005509">
    <property type="term" value="F:calcium ion binding"/>
    <property type="evidence" value="ECO:0007669"/>
    <property type="project" value="InterPro"/>
</dbReference>
<feature type="domain" description="EF-hand" evidence="4">
    <location>
        <begin position="109"/>
        <end position="144"/>
    </location>
</feature>
<reference evidence="5 6" key="1">
    <citation type="journal article" date="2024" name="Science">
        <title>Giant polyketide synthase enzymes in the biosynthesis of giant marine polyether toxins.</title>
        <authorList>
            <person name="Fallon T.R."/>
            <person name="Shende V.V."/>
            <person name="Wierzbicki I.H."/>
            <person name="Pendleton A.L."/>
            <person name="Watervoot N.F."/>
            <person name="Auber R.P."/>
            <person name="Gonzalez D.J."/>
            <person name="Wisecaver J.H."/>
            <person name="Moore B.S."/>
        </authorList>
    </citation>
    <scope>NUCLEOTIDE SEQUENCE [LARGE SCALE GENOMIC DNA]</scope>
    <source>
        <strain evidence="5 6">12B1</strain>
    </source>
</reference>
<keyword evidence="2" id="KW-0677">Repeat</keyword>